<feature type="DNA-binding region" description="H-T-H motif" evidence="2">
    <location>
        <begin position="32"/>
        <end position="51"/>
    </location>
</feature>
<evidence type="ECO:0000256" key="2">
    <source>
        <dbReference type="PROSITE-ProRule" id="PRU00335"/>
    </source>
</evidence>
<evidence type="ECO:0000256" key="1">
    <source>
        <dbReference type="ARBA" id="ARBA00023125"/>
    </source>
</evidence>
<evidence type="ECO:0000313" key="5">
    <source>
        <dbReference type="Proteomes" id="UP000295328"/>
    </source>
</evidence>
<dbReference type="InterPro" id="IPR050624">
    <property type="entry name" value="HTH-type_Tx_Regulator"/>
</dbReference>
<dbReference type="Proteomes" id="UP000295328">
    <property type="component" value="Unassembled WGS sequence"/>
</dbReference>
<dbReference type="Pfam" id="PF14278">
    <property type="entry name" value="TetR_C_8"/>
    <property type="match status" value="1"/>
</dbReference>
<evidence type="ECO:0000259" key="3">
    <source>
        <dbReference type="PROSITE" id="PS50977"/>
    </source>
</evidence>
<keyword evidence="5" id="KW-1185">Reference proteome</keyword>
<sequence length="190" mass="22555">MNNYHYMNIKTQQNIQGSFIDLLSEKDFSKISIQNIADKADINRGTFYLHYLDKYDLLEQIITQLLHSLEHYINNIQQQEVLKSVHQGDLISHSTPIFQYIKNNQKLFTTLMTSTYPFNFQQQFKQLLITQFTEKTEEPADDQTYQAYITNFTSSAYLGVIEEWINRDMKETPEELSALYMKIILKIREM</sequence>
<dbReference type="PROSITE" id="PS50977">
    <property type="entry name" value="HTH_TETR_2"/>
    <property type="match status" value="1"/>
</dbReference>
<dbReference type="EMBL" id="SCWE01000002">
    <property type="protein sequence ID" value="TDM01974.1"/>
    <property type="molecule type" value="Genomic_DNA"/>
</dbReference>
<comment type="caution">
    <text evidence="4">The sequence shown here is derived from an EMBL/GenBank/DDBJ whole genome shotgun (WGS) entry which is preliminary data.</text>
</comment>
<dbReference type="PANTHER" id="PTHR43479">
    <property type="entry name" value="ACREF/ENVCD OPERON REPRESSOR-RELATED"/>
    <property type="match status" value="1"/>
</dbReference>
<keyword evidence="1 2" id="KW-0238">DNA-binding</keyword>
<dbReference type="InterPro" id="IPR039532">
    <property type="entry name" value="TetR_C_Firmicutes"/>
</dbReference>
<gene>
    <name evidence="4" type="ORF">ERX37_07125</name>
</gene>
<protein>
    <submittedName>
        <fullName evidence="4">TetR/AcrR family transcriptional regulator</fullName>
    </submittedName>
</protein>
<feature type="domain" description="HTH tetR-type" evidence="3">
    <location>
        <begin position="9"/>
        <end position="69"/>
    </location>
</feature>
<dbReference type="AlphaFoldDB" id="A0A4V3BDX9"/>
<dbReference type="GO" id="GO:0003677">
    <property type="term" value="F:DNA binding"/>
    <property type="evidence" value="ECO:0007669"/>
    <property type="project" value="UniProtKB-UniRule"/>
</dbReference>
<dbReference type="SUPFAM" id="SSF46689">
    <property type="entry name" value="Homeodomain-like"/>
    <property type="match status" value="1"/>
</dbReference>
<dbReference type="PANTHER" id="PTHR43479:SF7">
    <property type="entry name" value="TETR-FAMILY TRANSCRIPTIONAL REGULATOR"/>
    <property type="match status" value="1"/>
</dbReference>
<evidence type="ECO:0000313" key="4">
    <source>
        <dbReference type="EMBL" id="TDM01974.1"/>
    </source>
</evidence>
<dbReference type="Pfam" id="PF00440">
    <property type="entry name" value="TetR_N"/>
    <property type="match status" value="1"/>
</dbReference>
<organism evidence="4 5">
    <name type="scientific">Macrococcus hajekii</name>
    <dbReference type="NCBI Taxonomy" id="198482"/>
    <lineage>
        <taxon>Bacteria</taxon>
        <taxon>Bacillati</taxon>
        <taxon>Bacillota</taxon>
        <taxon>Bacilli</taxon>
        <taxon>Bacillales</taxon>
        <taxon>Staphylococcaceae</taxon>
        <taxon>Macrococcus</taxon>
    </lineage>
</organism>
<reference evidence="4 5" key="1">
    <citation type="submission" date="2019-01" db="EMBL/GenBank/DDBJ databases">
        <title>Draft genome sequences of the type strains of six Macrococcus species.</title>
        <authorList>
            <person name="Mazhar S."/>
            <person name="Altermann E."/>
            <person name="Hill C."/>
            <person name="Mcauliffe O."/>
        </authorList>
    </citation>
    <scope>NUCLEOTIDE SEQUENCE [LARGE SCALE GENOMIC DNA]</scope>
    <source>
        <strain evidence="4 5">CCM4809</strain>
    </source>
</reference>
<accession>A0A4V3BDX9</accession>
<dbReference type="Gene3D" id="1.10.357.10">
    <property type="entry name" value="Tetracycline Repressor, domain 2"/>
    <property type="match status" value="1"/>
</dbReference>
<dbReference type="InterPro" id="IPR009057">
    <property type="entry name" value="Homeodomain-like_sf"/>
</dbReference>
<name>A0A4V3BDX9_9STAP</name>
<dbReference type="RefSeq" id="WP_133429987.1">
    <property type="nucleotide sequence ID" value="NZ_BMCC01000003.1"/>
</dbReference>
<dbReference type="OrthoDB" id="9810250at2"/>
<dbReference type="InterPro" id="IPR001647">
    <property type="entry name" value="HTH_TetR"/>
</dbReference>
<proteinExistence type="predicted"/>